<evidence type="ECO:0000256" key="4">
    <source>
        <dbReference type="ARBA" id="ARBA00035202"/>
    </source>
</evidence>
<comment type="similarity">
    <text evidence="1 5">Belongs to the universal ribosomal protein uL10 family.</text>
</comment>
<evidence type="ECO:0000313" key="7">
    <source>
        <dbReference type="Proteomes" id="UP000182253"/>
    </source>
</evidence>
<dbReference type="STRING" id="1801735.A2645_00790"/>
<dbReference type="NCBIfam" id="NF000955">
    <property type="entry name" value="PRK00099.1-1"/>
    <property type="match status" value="1"/>
</dbReference>
<dbReference type="InterPro" id="IPR047865">
    <property type="entry name" value="Ribosomal_uL10_bac_type"/>
</dbReference>
<comment type="function">
    <text evidence="5">Forms part of the ribosomal stalk, playing a central role in the interaction of the ribosome with GTP-bound translation factors.</text>
</comment>
<evidence type="ECO:0000256" key="3">
    <source>
        <dbReference type="ARBA" id="ARBA00023274"/>
    </source>
</evidence>
<dbReference type="SUPFAM" id="SSF160369">
    <property type="entry name" value="Ribosomal protein L10-like"/>
    <property type="match status" value="1"/>
</dbReference>
<dbReference type="Gene3D" id="3.30.70.1730">
    <property type="match status" value="1"/>
</dbReference>
<dbReference type="GO" id="GO:0070180">
    <property type="term" value="F:large ribosomal subunit rRNA binding"/>
    <property type="evidence" value="ECO:0007669"/>
    <property type="project" value="UniProtKB-UniRule"/>
</dbReference>
<evidence type="ECO:0000256" key="2">
    <source>
        <dbReference type="ARBA" id="ARBA00022980"/>
    </source>
</evidence>
<keyword evidence="5" id="KW-0694">RNA-binding</keyword>
<dbReference type="InterPro" id="IPR022973">
    <property type="entry name" value="Ribosomal_uL10_bac"/>
</dbReference>
<comment type="caution">
    <text evidence="6">The sequence shown here is derived from an EMBL/GenBank/DDBJ whole genome shotgun (WGS) entry which is preliminary data.</text>
</comment>
<comment type="subunit">
    <text evidence="5">Part of the ribosomal stalk of the 50S ribosomal subunit. The N-terminus interacts with L11 and the large rRNA to form the base of the stalk. The C-terminus forms an elongated spine to which L12 dimers bind in a sequential fashion forming a multimeric L10(L12)X complex.</text>
</comment>
<evidence type="ECO:0000256" key="1">
    <source>
        <dbReference type="ARBA" id="ARBA00008889"/>
    </source>
</evidence>
<dbReference type="Pfam" id="PF00466">
    <property type="entry name" value="Ribosomal_L10"/>
    <property type="match status" value="1"/>
</dbReference>
<dbReference type="GO" id="GO:0005840">
    <property type="term" value="C:ribosome"/>
    <property type="evidence" value="ECO:0007669"/>
    <property type="project" value="UniProtKB-KW"/>
</dbReference>
<dbReference type="InterPro" id="IPR001790">
    <property type="entry name" value="Ribosomal_uL10"/>
</dbReference>
<dbReference type="EMBL" id="MFTL01000014">
    <property type="protein sequence ID" value="OGI61549.1"/>
    <property type="molecule type" value="Genomic_DNA"/>
</dbReference>
<proteinExistence type="inferred from homology"/>
<organism evidence="6 7">
    <name type="scientific">Candidatus Nomurabacteria bacterium RIFCSPHIGHO2_01_FULL_39_9</name>
    <dbReference type="NCBI Taxonomy" id="1801735"/>
    <lineage>
        <taxon>Bacteria</taxon>
        <taxon>Candidatus Nomuraibacteriota</taxon>
    </lineage>
</organism>
<dbReference type="HAMAP" id="MF_00362">
    <property type="entry name" value="Ribosomal_uL10"/>
    <property type="match status" value="1"/>
</dbReference>
<name>A0A1F6UW68_9BACT</name>
<keyword evidence="3 5" id="KW-0687">Ribonucleoprotein</keyword>
<reference evidence="6 7" key="1">
    <citation type="journal article" date="2016" name="Nat. Commun.">
        <title>Thousands of microbial genomes shed light on interconnected biogeochemical processes in an aquifer system.</title>
        <authorList>
            <person name="Anantharaman K."/>
            <person name="Brown C.T."/>
            <person name="Hug L.A."/>
            <person name="Sharon I."/>
            <person name="Castelle C.J."/>
            <person name="Probst A.J."/>
            <person name="Thomas B.C."/>
            <person name="Singh A."/>
            <person name="Wilkins M.J."/>
            <person name="Karaoz U."/>
            <person name="Brodie E.L."/>
            <person name="Williams K.H."/>
            <person name="Hubbard S.S."/>
            <person name="Banfield J.F."/>
        </authorList>
    </citation>
    <scope>NUCLEOTIDE SEQUENCE [LARGE SCALE GENOMIC DNA]</scope>
</reference>
<accession>A0A1F6UW68</accession>
<dbReference type="CDD" id="cd05797">
    <property type="entry name" value="Ribosomal_L10"/>
    <property type="match status" value="1"/>
</dbReference>
<keyword evidence="5" id="KW-0699">rRNA-binding</keyword>
<dbReference type="InterPro" id="IPR043141">
    <property type="entry name" value="Ribosomal_uL10-like_sf"/>
</dbReference>
<keyword evidence="2 5" id="KW-0689">Ribosomal protein</keyword>
<dbReference type="AlphaFoldDB" id="A0A1F6UW68"/>
<protein>
    <recommendedName>
        <fullName evidence="4 5">Large ribosomal subunit protein uL10</fullName>
    </recommendedName>
</protein>
<evidence type="ECO:0000313" key="6">
    <source>
        <dbReference type="EMBL" id="OGI61549.1"/>
    </source>
</evidence>
<sequence>MPLTRQKKGEILDGLKKTLKDANSVVFVNFHGLKMPDTFALRRKLREFGVGLKVAKKTLIKKAFEGSGVEGELPELPGEIAVGYGTDALAPAREVYNFGKGKLLAIVGGVFEGKFLGAEKMNELATIPPMEVLYSRLAFLVKSPLSRLAIALSEVAKKK</sequence>
<dbReference type="GO" id="GO:1990904">
    <property type="term" value="C:ribonucleoprotein complex"/>
    <property type="evidence" value="ECO:0007669"/>
    <property type="project" value="UniProtKB-KW"/>
</dbReference>
<gene>
    <name evidence="5" type="primary">rplJ</name>
    <name evidence="6" type="ORF">A2645_00790</name>
</gene>
<dbReference type="GO" id="GO:0006412">
    <property type="term" value="P:translation"/>
    <property type="evidence" value="ECO:0007669"/>
    <property type="project" value="UniProtKB-UniRule"/>
</dbReference>
<dbReference type="Proteomes" id="UP000182253">
    <property type="component" value="Unassembled WGS sequence"/>
</dbReference>
<evidence type="ECO:0000256" key="5">
    <source>
        <dbReference type="HAMAP-Rule" id="MF_00362"/>
    </source>
</evidence>
<dbReference type="PANTHER" id="PTHR11560">
    <property type="entry name" value="39S RIBOSOMAL PROTEIN L10, MITOCHONDRIAL"/>
    <property type="match status" value="1"/>
</dbReference>